<keyword evidence="1" id="KW-1133">Transmembrane helix</keyword>
<gene>
    <name evidence="3" type="ORF">GOB93_09510</name>
</gene>
<proteinExistence type="predicted"/>
<dbReference type="RefSeq" id="WP_173583264.1">
    <property type="nucleotide sequence ID" value="NZ_WOTB01000010.1"/>
</dbReference>
<name>A0ABX0JQU7_9PROT</name>
<dbReference type="Proteomes" id="UP000635278">
    <property type="component" value="Unassembled WGS sequence"/>
</dbReference>
<feature type="transmembrane region" description="Helical" evidence="1">
    <location>
        <begin position="92"/>
        <end position="116"/>
    </location>
</feature>
<sequence length="165" mass="17595">MLQDIIFFAVSSVLLFSALTDLRARTIYNSASGIVLLLSFLSAWNRGGIPAGSFIFLILAPFFYALWVLRILGGGDVKLLAALIPLVPPSHLFGLFFSIALAGAVLAVFYVIYFFLASGMRRCWRSDSLCPAGALQVGVSPHMPGLPYGVAIAVGTIANITNLIG</sequence>
<dbReference type="EMBL" id="WOTB01000010">
    <property type="protein sequence ID" value="NHN84876.1"/>
    <property type="molecule type" value="Genomic_DNA"/>
</dbReference>
<feature type="transmembrane region" description="Helical" evidence="1">
    <location>
        <begin position="54"/>
        <end position="72"/>
    </location>
</feature>
<feature type="transmembrane region" description="Helical" evidence="1">
    <location>
        <begin position="30"/>
        <end position="47"/>
    </location>
</feature>
<dbReference type="Gene3D" id="1.20.120.1220">
    <property type="match status" value="1"/>
</dbReference>
<dbReference type="InterPro" id="IPR000045">
    <property type="entry name" value="Prepilin_IV_endopep_pep"/>
</dbReference>
<evidence type="ECO:0000313" key="3">
    <source>
        <dbReference type="EMBL" id="NHN84876.1"/>
    </source>
</evidence>
<reference evidence="3 4" key="1">
    <citation type="journal article" date="2020" name="Int. J. Syst. Evol. Microbiol.">
        <title>Novel acetic acid bacteria from cider fermentations: Acetobacter conturbans sp. nov. and Acetobacter fallax sp. nov.</title>
        <authorList>
            <person name="Sombolestani A.S."/>
            <person name="Cleenwerck I."/>
            <person name="Cnockaert M."/>
            <person name="Borremans W."/>
            <person name="Wieme A.D."/>
            <person name="De Vuyst L."/>
            <person name="Vandamme P."/>
        </authorList>
    </citation>
    <scope>NUCLEOTIDE SEQUENCE [LARGE SCALE GENOMIC DNA]</scope>
    <source>
        <strain evidence="3 4">LMG 30640</strain>
    </source>
</reference>
<accession>A0ABX0JQU7</accession>
<evidence type="ECO:0000259" key="2">
    <source>
        <dbReference type="Pfam" id="PF01478"/>
    </source>
</evidence>
<keyword evidence="1" id="KW-0472">Membrane</keyword>
<keyword evidence="4" id="KW-1185">Reference proteome</keyword>
<protein>
    <recommendedName>
        <fullName evidence="2">Prepilin type IV endopeptidase peptidase domain-containing protein</fullName>
    </recommendedName>
</protein>
<evidence type="ECO:0000313" key="4">
    <source>
        <dbReference type="Proteomes" id="UP000635278"/>
    </source>
</evidence>
<feature type="domain" description="Prepilin type IV endopeptidase peptidase" evidence="2">
    <location>
        <begin position="9"/>
        <end position="108"/>
    </location>
</feature>
<evidence type="ECO:0000256" key="1">
    <source>
        <dbReference type="SAM" id="Phobius"/>
    </source>
</evidence>
<dbReference type="Pfam" id="PF01478">
    <property type="entry name" value="Peptidase_A24"/>
    <property type="match status" value="1"/>
</dbReference>
<keyword evidence="1" id="KW-0812">Transmembrane</keyword>
<organism evidence="3 4">
    <name type="scientific">Acetobacter musti</name>
    <dbReference type="NCBI Taxonomy" id="864732"/>
    <lineage>
        <taxon>Bacteria</taxon>
        <taxon>Pseudomonadati</taxon>
        <taxon>Pseudomonadota</taxon>
        <taxon>Alphaproteobacteria</taxon>
        <taxon>Acetobacterales</taxon>
        <taxon>Acetobacteraceae</taxon>
        <taxon>Acetobacter</taxon>
    </lineage>
</organism>
<comment type="caution">
    <text evidence="3">The sequence shown here is derived from an EMBL/GenBank/DDBJ whole genome shotgun (WGS) entry which is preliminary data.</text>
</comment>